<keyword evidence="2" id="KW-1185">Reference proteome</keyword>
<sequence length="80" mass="8944">MTTFLVKCLSSQNRDEAGTMKTIVDTCYGFGWRTGGGDTMSLSSREMRTGSFVIQRQGLIDLENGWIQCRPQCMLSSVVR</sequence>
<dbReference type="Proteomes" id="UP000657918">
    <property type="component" value="Unassembled WGS sequence"/>
</dbReference>
<organism evidence="1 2">
    <name type="scientific">Salix dunnii</name>
    <dbReference type="NCBI Taxonomy" id="1413687"/>
    <lineage>
        <taxon>Eukaryota</taxon>
        <taxon>Viridiplantae</taxon>
        <taxon>Streptophyta</taxon>
        <taxon>Embryophyta</taxon>
        <taxon>Tracheophyta</taxon>
        <taxon>Spermatophyta</taxon>
        <taxon>Magnoliopsida</taxon>
        <taxon>eudicotyledons</taxon>
        <taxon>Gunneridae</taxon>
        <taxon>Pentapetalae</taxon>
        <taxon>rosids</taxon>
        <taxon>fabids</taxon>
        <taxon>Malpighiales</taxon>
        <taxon>Salicaceae</taxon>
        <taxon>Saliceae</taxon>
        <taxon>Salix</taxon>
    </lineage>
</organism>
<dbReference type="OrthoDB" id="687110at2759"/>
<dbReference type="EMBL" id="JADGMS010000001">
    <property type="protein sequence ID" value="KAF9689834.1"/>
    <property type="molecule type" value="Genomic_DNA"/>
</dbReference>
<evidence type="ECO:0000313" key="1">
    <source>
        <dbReference type="EMBL" id="KAF9689834.1"/>
    </source>
</evidence>
<accession>A0A835TLG8</accession>
<gene>
    <name evidence="1" type="ORF">SADUNF_Sadunf01G0133700</name>
</gene>
<reference evidence="1 2" key="1">
    <citation type="submission" date="2020-10" db="EMBL/GenBank/DDBJ databases">
        <title>Plant Genome Project.</title>
        <authorList>
            <person name="Zhang R.-G."/>
        </authorList>
    </citation>
    <scope>NUCLEOTIDE SEQUENCE [LARGE SCALE GENOMIC DNA]</scope>
    <source>
        <strain evidence="1">FAFU-HL-1</strain>
        <tissue evidence="1">Leaf</tissue>
    </source>
</reference>
<name>A0A835TLG8_9ROSI</name>
<protein>
    <submittedName>
        <fullName evidence="1">Uncharacterized protein</fullName>
    </submittedName>
</protein>
<proteinExistence type="predicted"/>
<comment type="caution">
    <text evidence="1">The sequence shown here is derived from an EMBL/GenBank/DDBJ whole genome shotgun (WGS) entry which is preliminary data.</text>
</comment>
<dbReference type="AlphaFoldDB" id="A0A835TLG8"/>
<evidence type="ECO:0000313" key="2">
    <source>
        <dbReference type="Proteomes" id="UP000657918"/>
    </source>
</evidence>